<dbReference type="Proteomes" id="UP000626370">
    <property type="component" value="Unassembled WGS sequence"/>
</dbReference>
<dbReference type="InterPro" id="IPR029033">
    <property type="entry name" value="His_PPase_superfam"/>
</dbReference>
<dbReference type="Pfam" id="PF00300">
    <property type="entry name" value="His_Phos_1"/>
    <property type="match status" value="1"/>
</dbReference>
<feature type="signal peptide" evidence="1">
    <location>
        <begin position="1"/>
        <end position="24"/>
    </location>
</feature>
<evidence type="ECO:0008006" key="4">
    <source>
        <dbReference type="Google" id="ProtNLM"/>
    </source>
</evidence>
<reference evidence="3" key="1">
    <citation type="journal article" date="2019" name="Int. J. Syst. Evol. Microbiol.">
        <title>The Global Catalogue of Microorganisms (GCM) 10K type strain sequencing project: providing services to taxonomists for standard genome sequencing and annotation.</title>
        <authorList>
            <consortium name="The Broad Institute Genomics Platform"/>
            <consortium name="The Broad Institute Genome Sequencing Center for Infectious Disease"/>
            <person name="Wu L."/>
            <person name="Ma J."/>
        </authorList>
    </citation>
    <scope>NUCLEOTIDE SEQUENCE [LARGE SCALE GENOMIC DNA]</scope>
    <source>
        <strain evidence="3">CGMCC 1.15922</strain>
    </source>
</reference>
<protein>
    <recommendedName>
        <fullName evidence="4">Histidine phosphatase family protein</fullName>
    </recommendedName>
</protein>
<comment type="caution">
    <text evidence="2">The sequence shown here is derived from an EMBL/GenBank/DDBJ whole genome shotgun (WGS) entry which is preliminary data.</text>
</comment>
<name>A0ABQ3J380_9GAMM</name>
<dbReference type="RefSeq" id="WP_229817394.1">
    <property type="nucleotide sequence ID" value="NZ_BNAH01000015.1"/>
</dbReference>
<accession>A0ABQ3J380</accession>
<keyword evidence="1" id="KW-0732">Signal</keyword>
<sequence length="177" mass="19694">MRKLLLHLNLILMSFLLNSPISFANASNEEQFSIYLVRHAEKVANSTVDKKNPPLTACGTKRSKQLAVILKQANIKKIYSTQTLRTEQTAAPLAKQLHLEVIPYSASDLASFAQQVKKAKTNTLIVGHSNTTPQLTALVANTPVKEITEAEYQMLYQVNFQGDNSQLTLLRQPLSCQ</sequence>
<dbReference type="Gene3D" id="3.40.50.1240">
    <property type="entry name" value="Phosphoglycerate mutase-like"/>
    <property type="match status" value="1"/>
</dbReference>
<evidence type="ECO:0000313" key="3">
    <source>
        <dbReference type="Proteomes" id="UP000626370"/>
    </source>
</evidence>
<gene>
    <name evidence="2" type="ORF">GCM10011501_31840</name>
</gene>
<dbReference type="CDD" id="cd07040">
    <property type="entry name" value="HP"/>
    <property type="match status" value="1"/>
</dbReference>
<dbReference type="SUPFAM" id="SSF53254">
    <property type="entry name" value="Phosphoglycerate mutase-like"/>
    <property type="match status" value="1"/>
</dbReference>
<proteinExistence type="predicted"/>
<feature type="chain" id="PRO_5045868153" description="Histidine phosphatase family protein" evidence="1">
    <location>
        <begin position="25"/>
        <end position="177"/>
    </location>
</feature>
<evidence type="ECO:0000256" key="1">
    <source>
        <dbReference type="SAM" id="SignalP"/>
    </source>
</evidence>
<dbReference type="EMBL" id="BNAH01000015">
    <property type="protein sequence ID" value="GHF00039.1"/>
    <property type="molecule type" value="Genomic_DNA"/>
</dbReference>
<organism evidence="2 3">
    <name type="scientific">Thalassotalea profundi</name>
    <dbReference type="NCBI Taxonomy" id="2036687"/>
    <lineage>
        <taxon>Bacteria</taxon>
        <taxon>Pseudomonadati</taxon>
        <taxon>Pseudomonadota</taxon>
        <taxon>Gammaproteobacteria</taxon>
        <taxon>Alteromonadales</taxon>
        <taxon>Colwelliaceae</taxon>
        <taxon>Thalassotalea</taxon>
    </lineage>
</organism>
<dbReference type="InterPro" id="IPR013078">
    <property type="entry name" value="His_Pase_superF_clade-1"/>
</dbReference>
<keyword evidence="3" id="KW-1185">Reference proteome</keyword>
<evidence type="ECO:0000313" key="2">
    <source>
        <dbReference type="EMBL" id="GHF00039.1"/>
    </source>
</evidence>